<dbReference type="RefSeq" id="WP_154570458.1">
    <property type="nucleotide sequence ID" value="NZ_VWSJ01000007.1"/>
</dbReference>
<dbReference type="InterPro" id="IPR000531">
    <property type="entry name" value="Beta-barrel_TonB"/>
</dbReference>
<dbReference type="Pfam" id="PF00593">
    <property type="entry name" value="TonB_dep_Rec_b-barrel"/>
    <property type="match status" value="1"/>
</dbReference>
<evidence type="ECO:0000313" key="13">
    <source>
        <dbReference type="Proteomes" id="UP000476338"/>
    </source>
</evidence>
<dbReference type="InterPro" id="IPR039426">
    <property type="entry name" value="TonB-dep_rcpt-like"/>
</dbReference>
<evidence type="ECO:0000256" key="7">
    <source>
        <dbReference type="ARBA" id="ARBA00023237"/>
    </source>
</evidence>
<dbReference type="AlphaFoldDB" id="A0A6L5WI93"/>
<keyword evidence="7 8" id="KW-0998">Cell outer membrane</keyword>
<reference evidence="12 13" key="1">
    <citation type="submission" date="2019-09" db="EMBL/GenBank/DDBJ databases">
        <authorList>
            <person name="Silva M."/>
            <person name="Pereira G."/>
            <person name="Lopes-Da-Costa L."/>
            <person name="Silva E."/>
        </authorList>
    </citation>
    <scope>NUCLEOTIDE SEQUENCE [LARGE SCALE GENOMIC DNA]</scope>
    <source>
        <strain evidence="12 13">FMV-PI01</strain>
    </source>
</reference>
<dbReference type="Pfam" id="PF07715">
    <property type="entry name" value="Plug"/>
    <property type="match status" value="1"/>
</dbReference>
<organism evidence="12 13">
    <name type="scientific">Campylobacter portucalensis</name>
    <dbReference type="NCBI Taxonomy" id="2608384"/>
    <lineage>
        <taxon>Bacteria</taxon>
        <taxon>Pseudomonadati</taxon>
        <taxon>Campylobacterota</taxon>
        <taxon>Epsilonproteobacteria</taxon>
        <taxon>Campylobacterales</taxon>
        <taxon>Campylobacteraceae</taxon>
        <taxon>Campylobacter</taxon>
    </lineage>
</organism>
<proteinExistence type="inferred from homology"/>
<keyword evidence="6 8" id="KW-0472">Membrane</keyword>
<evidence type="ECO:0000259" key="11">
    <source>
        <dbReference type="Pfam" id="PF07715"/>
    </source>
</evidence>
<evidence type="ECO:0000313" key="12">
    <source>
        <dbReference type="EMBL" id="MSN96192.1"/>
    </source>
</evidence>
<accession>A0A6L5WI93</accession>
<evidence type="ECO:0000256" key="9">
    <source>
        <dbReference type="RuleBase" id="RU003357"/>
    </source>
</evidence>
<comment type="similarity">
    <text evidence="8 9">Belongs to the TonB-dependent receptor family.</text>
</comment>
<feature type="domain" description="TonB-dependent receptor plug" evidence="11">
    <location>
        <begin position="51"/>
        <end position="158"/>
    </location>
</feature>
<keyword evidence="4 8" id="KW-0812">Transmembrane</keyword>
<comment type="subcellular location">
    <subcellularLocation>
        <location evidence="1 8">Cell outer membrane</location>
        <topology evidence="1 8">Multi-pass membrane protein</topology>
    </subcellularLocation>
</comment>
<dbReference type="GO" id="GO:0015344">
    <property type="term" value="F:siderophore uptake transmembrane transporter activity"/>
    <property type="evidence" value="ECO:0007669"/>
    <property type="project" value="TreeGrafter"/>
</dbReference>
<dbReference type="Gene3D" id="2.170.130.10">
    <property type="entry name" value="TonB-dependent receptor, plug domain"/>
    <property type="match status" value="1"/>
</dbReference>
<dbReference type="GO" id="GO:0009279">
    <property type="term" value="C:cell outer membrane"/>
    <property type="evidence" value="ECO:0007669"/>
    <property type="project" value="UniProtKB-SubCell"/>
</dbReference>
<keyword evidence="3 8" id="KW-1134">Transmembrane beta strand</keyword>
<evidence type="ECO:0000256" key="8">
    <source>
        <dbReference type="PROSITE-ProRule" id="PRU01360"/>
    </source>
</evidence>
<evidence type="ECO:0000256" key="1">
    <source>
        <dbReference type="ARBA" id="ARBA00004571"/>
    </source>
</evidence>
<evidence type="ECO:0000256" key="5">
    <source>
        <dbReference type="ARBA" id="ARBA00023077"/>
    </source>
</evidence>
<dbReference type="CDD" id="cd01347">
    <property type="entry name" value="ligand_gated_channel"/>
    <property type="match status" value="1"/>
</dbReference>
<comment type="caution">
    <text evidence="12">The sequence shown here is derived from an EMBL/GenBank/DDBJ whole genome shotgun (WGS) entry which is preliminary data.</text>
</comment>
<dbReference type="EMBL" id="VWSJ01000007">
    <property type="protein sequence ID" value="MSN96192.1"/>
    <property type="molecule type" value="Genomic_DNA"/>
</dbReference>
<dbReference type="InterPro" id="IPR012910">
    <property type="entry name" value="Plug_dom"/>
</dbReference>
<evidence type="ECO:0000256" key="2">
    <source>
        <dbReference type="ARBA" id="ARBA00022448"/>
    </source>
</evidence>
<keyword evidence="2 8" id="KW-0813">Transport</keyword>
<keyword evidence="12" id="KW-0675">Receptor</keyword>
<protein>
    <submittedName>
        <fullName evidence="12">TonB-dependent siderophore receptor</fullName>
    </submittedName>
</protein>
<evidence type="ECO:0000259" key="10">
    <source>
        <dbReference type="Pfam" id="PF00593"/>
    </source>
</evidence>
<keyword evidence="13" id="KW-1185">Reference proteome</keyword>
<dbReference type="PANTHER" id="PTHR32552:SF74">
    <property type="entry name" value="HYDROXAMATE SIDEROPHORE RECEPTOR FHUE"/>
    <property type="match status" value="1"/>
</dbReference>
<gene>
    <name evidence="12" type="ORF">F1B92_03110</name>
</gene>
<keyword evidence="5 9" id="KW-0798">TonB box</keyword>
<dbReference type="PROSITE" id="PS52016">
    <property type="entry name" value="TONB_DEPENDENT_REC_3"/>
    <property type="match status" value="1"/>
</dbReference>
<name>A0A6L5WI93_9BACT</name>
<evidence type="ECO:0000256" key="4">
    <source>
        <dbReference type="ARBA" id="ARBA00022692"/>
    </source>
</evidence>
<evidence type="ECO:0000256" key="6">
    <source>
        <dbReference type="ARBA" id="ARBA00023136"/>
    </source>
</evidence>
<dbReference type="InterPro" id="IPR036942">
    <property type="entry name" value="Beta-barrel_TonB_sf"/>
</dbReference>
<reference evidence="12 13" key="2">
    <citation type="submission" date="2020-03" db="EMBL/GenBank/DDBJ databases">
        <title>Campylobacter portucalensis sp. nov., a new species of Campylobacter isolated from the reproductive tract of bulls.</title>
        <authorList>
            <person name="Silva M.F."/>
            <person name="Pereira G."/>
            <person name="Carneiro C."/>
            <person name="Hemphill A."/>
            <person name="Mateus L."/>
            <person name="Lopes-Da-Costa L."/>
            <person name="Silva E."/>
        </authorList>
    </citation>
    <scope>NUCLEOTIDE SEQUENCE [LARGE SCALE GENOMIC DNA]</scope>
    <source>
        <strain evidence="12 13">FMV-PI01</strain>
    </source>
</reference>
<dbReference type="PANTHER" id="PTHR32552">
    <property type="entry name" value="FERRICHROME IRON RECEPTOR-RELATED"/>
    <property type="match status" value="1"/>
</dbReference>
<feature type="domain" description="TonB-dependent receptor-like beta-barrel" evidence="10">
    <location>
        <begin position="373"/>
        <end position="843"/>
    </location>
</feature>
<dbReference type="InterPro" id="IPR037066">
    <property type="entry name" value="Plug_dom_sf"/>
</dbReference>
<dbReference type="Gene3D" id="2.40.170.20">
    <property type="entry name" value="TonB-dependent receptor, beta-barrel domain"/>
    <property type="match status" value="2"/>
</dbReference>
<sequence>MKKIIFSSLIVSLLLSNQIELDAVDVSTDIGGGNTYTKTHSSTATGMELTQKDTPQSVSVITQKQLEDRAINNLDDALKTATGINVSKDASGVVRYQSRGFYMDYIQVDGINENVKTQSLFNEKIDTKAPTDMAIYEGVEIVRGATGLMQSNGEPGGTVNLLRKKPTHKFQHLGEILFDENKKRRLMLDFSGALNDDGTIRARAVGSASQYDTFRDRVDGDSKMIYSTVEFDIKNSSILGLGGMYQNTNEVPVMFGVPLPYIKPTKEEINKMSYGEKNSYNQFYKNYQPAHELEKNTYLGANWSNTETDKYNIFTTFDHYFENDWHLGIDLSYTKIDSLTELAEFGDLSKISHNSKYGMHKGFVYNTMRGIMLDKEEEQLGFKIDLNGDYELFNQEHQFYIAYNYNREKTKYNYKTRELERQGYCKCADDGLVKKTKRGIKYKMCNRNYTGNICVTKDDPRYEKFKAEFQKIYNDDGELLADEKYYKTYKIAVDPHNFKGNEYEKPIWTDPDNFDFLRDLWARNTEVEKKLKTNSITASTRINPINKLHFLLGGSYTWYDYKKKWDLRYDKISMEQKDDRGTIYNDECTINNQSENCKIINENNRKFTPFLGVTFDITPSHSIYASYTEIFKHQEGESKIFGNVTKKNPDYEPDSSDPEEEFITEEGIIGYKGLKPINGKSYEIGYKALLNDDKLNLSIAIFKIEQENMVIYKAGDQNNFYETKIEPVGKVESKGIEFEIAGEALENLHMLVGYTYNKSKYKNEINLNKSGENYSKHTPEHMFKLYASYKIPSTKFTIGGGITSQSSTKGLNGLKQSGYTIYDAHINYQVSNNISVNLIGTNLGDKKYFENNIDRTRLGNNFYGEPRKITIKFDWKF</sequence>
<evidence type="ECO:0000256" key="3">
    <source>
        <dbReference type="ARBA" id="ARBA00022452"/>
    </source>
</evidence>
<dbReference type="SUPFAM" id="SSF56935">
    <property type="entry name" value="Porins"/>
    <property type="match status" value="1"/>
</dbReference>
<dbReference type="Proteomes" id="UP000476338">
    <property type="component" value="Unassembled WGS sequence"/>
</dbReference>